<evidence type="ECO:0000256" key="1">
    <source>
        <dbReference type="ARBA" id="ARBA00004604"/>
    </source>
</evidence>
<sequence>MGKLRNLRLGNLGDDAELGYPENGEAKLGFRLTFPTTAPLLLDLDSHRFRLGPQHGRSTDKQPVIDMRRPLHRKVPTSEDAGAIQAEYIAGYNARHSEREPHLVSLLHQCPGWAASTGSNLLTESAMGVGGGFGWLFLKANGLTSLPVGLGALLGCGGGGRGIGTLIMGAGGLKFARCWIGSGRWRSRAGLRSWSRGRRTGPGSKAEKLGGLEVGARISVMPSAEWPQNEYMERWRKLHGRRLDHEERTRKREAREGHKASKDAQNLRGLRAKLHQKKRHNEKIQMKKAIKAHEERNVKTASEKEPSTPMPSYLLDRNNPSKAKALSSAIKNKRAEKAARFSVPLPKVRGISEEEMFKVVKTGKKVQKKAWKRMVTKPTFVGPDFTRRNPKYERFIRPMGLRYKKANVTHPELGVTVQLPIISVKKNPQNPLYTQLGVLTKGTVIEVNVSELGLVTAGGKVVWGRYAQVTNNPENEGCINSSSGEKMEVEMAEEKMKALAHSEQHYFKSYDHHGIHEEMLKDEVRTRSYMNSIVQNKHLFKDKIVLDVGCGTAILSMFAVKAGAKHVIGVDMSSIVFKAREIVKANGMADKITLIQGKMEEVELPFPKVDIIISEWMGYFLLYESMLDTVLYARDAYLNKDGLIFPDKATIFFAGIEDGEYKEEKIGFWDNVYGFDYTPLKETALSEPLVDTVELKTVVTDPTSVLTLDLYTCTTADLNFTAPFRLTTKRADFVHALVAWFDIEFSACHKPIRFSTGPHAKYTHWKQTVFYFKDVLTVQRDEDIQCTLRVRPNAKNRRDLDIDIEYELETGDVTRSASGTCEYRMC</sequence>
<dbReference type="InterPro" id="IPR055135">
    <property type="entry name" value="PRMT_dom"/>
</dbReference>
<dbReference type="Proteomes" id="UP000253664">
    <property type="component" value="Unassembled WGS sequence"/>
</dbReference>
<dbReference type="Pfam" id="PF22528">
    <property type="entry name" value="PRMT_C"/>
    <property type="match status" value="1"/>
</dbReference>
<evidence type="ECO:0000256" key="5">
    <source>
        <dbReference type="ARBA" id="ARBA00022517"/>
    </source>
</evidence>
<evidence type="ECO:0000256" key="10">
    <source>
        <dbReference type="ARBA" id="ARBA00023242"/>
    </source>
</evidence>
<dbReference type="EMBL" id="LKCN02000023">
    <property type="protein sequence ID" value="RCI07888.1"/>
    <property type="molecule type" value="Genomic_DNA"/>
</dbReference>
<evidence type="ECO:0000256" key="2">
    <source>
        <dbReference type="ARBA" id="ARBA00005424"/>
    </source>
</evidence>
<dbReference type="Gene3D" id="3.40.50.150">
    <property type="entry name" value="Vaccinia Virus protein VP39"/>
    <property type="match status" value="1"/>
</dbReference>
<keyword evidence="9 13" id="KW-0949">S-adenosyl-L-methionine</keyword>
<dbReference type="Gene3D" id="2.70.160.11">
    <property type="entry name" value="Hnrnp arginine n-methyltransferase1"/>
    <property type="match status" value="1"/>
</dbReference>
<dbReference type="InterPro" id="IPR022309">
    <property type="entry name" value="Ribosomal_Se8/biogenesis_NSA2"/>
</dbReference>
<dbReference type="InterPro" id="IPR039411">
    <property type="entry name" value="NSA2_fam"/>
</dbReference>
<evidence type="ECO:0000313" key="17">
    <source>
        <dbReference type="Proteomes" id="UP000253664"/>
    </source>
</evidence>
<comment type="similarity">
    <text evidence="2">Belongs to the eukaryotic ribosomal protein eS8 family. Ribosome biogenesis protein NSA2 subfamily.</text>
</comment>
<dbReference type="GO" id="GO:0006364">
    <property type="term" value="P:rRNA processing"/>
    <property type="evidence" value="ECO:0007669"/>
    <property type="project" value="UniProtKB-KW"/>
</dbReference>
<dbReference type="CDD" id="cd11381">
    <property type="entry name" value="NSA2"/>
    <property type="match status" value="1"/>
</dbReference>
<organism evidence="16 17">
    <name type="scientific">Ophiocordyceps polyrhachis-furcata BCC 54312</name>
    <dbReference type="NCBI Taxonomy" id="1330021"/>
    <lineage>
        <taxon>Eukaryota</taxon>
        <taxon>Fungi</taxon>
        <taxon>Dikarya</taxon>
        <taxon>Ascomycota</taxon>
        <taxon>Pezizomycotina</taxon>
        <taxon>Sordariomycetes</taxon>
        <taxon>Hypocreomycetidae</taxon>
        <taxon>Hypocreales</taxon>
        <taxon>Ophiocordycipitaceae</taxon>
        <taxon>Ophiocordyceps</taxon>
    </lineage>
</organism>
<dbReference type="InterPro" id="IPR029063">
    <property type="entry name" value="SAM-dependent_MTases_sf"/>
</dbReference>
<dbReference type="InterPro" id="IPR025799">
    <property type="entry name" value="Arg_MeTrfase"/>
</dbReference>
<evidence type="ECO:0000256" key="12">
    <source>
        <dbReference type="ARBA" id="ARBA00025655"/>
    </source>
</evidence>
<evidence type="ECO:0000256" key="14">
    <source>
        <dbReference type="SAM" id="MobiDB-lite"/>
    </source>
</evidence>
<evidence type="ECO:0000256" key="8">
    <source>
        <dbReference type="ARBA" id="ARBA00022679"/>
    </source>
</evidence>
<dbReference type="FunFam" id="2.40.10.310:FF:000001">
    <property type="entry name" value="NSA2, ribosome biogenesis homolog"/>
    <property type="match status" value="1"/>
</dbReference>
<feature type="region of interest" description="Disordered" evidence="14">
    <location>
        <begin position="243"/>
        <end position="270"/>
    </location>
</feature>
<name>A0A367L0D1_9HYPO</name>
<evidence type="ECO:0000256" key="7">
    <source>
        <dbReference type="ARBA" id="ARBA00022603"/>
    </source>
</evidence>
<dbReference type="SUPFAM" id="SSF53335">
    <property type="entry name" value="S-adenosyl-L-methionine-dependent methyltransferases"/>
    <property type="match status" value="1"/>
</dbReference>
<dbReference type="FunFam" id="3.40.50.150:FF:000050">
    <property type="entry name" value="Hnrnp arginine n-methyltransferase"/>
    <property type="match status" value="1"/>
</dbReference>
<dbReference type="Gene3D" id="2.40.10.310">
    <property type="match status" value="1"/>
</dbReference>
<evidence type="ECO:0000259" key="15">
    <source>
        <dbReference type="Pfam" id="PF22528"/>
    </source>
</evidence>
<keyword evidence="5" id="KW-0690">Ribosome biogenesis</keyword>
<evidence type="ECO:0000256" key="9">
    <source>
        <dbReference type="ARBA" id="ARBA00022691"/>
    </source>
</evidence>
<comment type="function">
    <text evidence="12">Involved in the biogenesis of the 60S ribosomal subunit. May play a part in the quality control of pre-60S particles.</text>
</comment>
<keyword evidence="8 13" id="KW-0808">Transferase</keyword>
<keyword evidence="7 13" id="KW-0489">Methyltransferase</keyword>
<keyword evidence="6" id="KW-0698">rRNA processing</keyword>
<accession>A0A367L0D1</accession>
<reference evidence="16 17" key="1">
    <citation type="journal article" date="2015" name="BMC Genomics">
        <title>Insights from the genome of Ophiocordyceps polyrhachis-furcata to pathogenicity and host specificity in insect fungi.</title>
        <authorList>
            <person name="Wichadakul D."/>
            <person name="Kobmoo N."/>
            <person name="Ingsriswang S."/>
            <person name="Tangphatsornruang S."/>
            <person name="Chantasingh D."/>
            <person name="Luangsa-ard J.J."/>
            <person name="Eurwilaichitr L."/>
        </authorList>
    </citation>
    <scope>NUCLEOTIDE SEQUENCE [LARGE SCALE GENOMIC DNA]</scope>
    <source>
        <strain evidence="16 17">BCC 54312</strain>
    </source>
</reference>
<dbReference type="Pfam" id="PF01201">
    <property type="entry name" value="Ribosomal_S8e"/>
    <property type="match status" value="1"/>
</dbReference>
<dbReference type="Pfam" id="PF06325">
    <property type="entry name" value="PrmA"/>
    <property type="match status" value="1"/>
</dbReference>
<dbReference type="CDD" id="cd02440">
    <property type="entry name" value="AdoMet_MTases"/>
    <property type="match status" value="1"/>
</dbReference>
<proteinExistence type="inferred from homology"/>
<feature type="domain" description="Protein arginine N-methyltransferase" evidence="15">
    <location>
        <begin position="647"/>
        <end position="809"/>
    </location>
</feature>
<keyword evidence="10" id="KW-0539">Nucleus</keyword>
<dbReference type="OrthoDB" id="7848332at2759"/>
<feature type="region of interest" description="Disordered" evidence="14">
    <location>
        <begin position="294"/>
        <end position="319"/>
    </location>
</feature>
<protein>
    <recommendedName>
        <fullName evidence="3">Ribosome biogenesis protein NSA2</fullName>
    </recommendedName>
    <alternativeName>
        <fullName evidence="4">Ribosome biogenesis protein nsa2</fullName>
    </alternativeName>
</protein>
<dbReference type="STRING" id="1330021.A0A367L0D1"/>
<dbReference type="GO" id="GO:0042054">
    <property type="term" value="F:histone methyltransferase activity"/>
    <property type="evidence" value="ECO:0007669"/>
    <property type="project" value="TreeGrafter"/>
</dbReference>
<evidence type="ECO:0000256" key="3">
    <source>
        <dbReference type="ARBA" id="ARBA00014235"/>
    </source>
</evidence>
<dbReference type="GO" id="GO:0016274">
    <property type="term" value="F:protein-arginine N-methyltransferase activity"/>
    <property type="evidence" value="ECO:0007669"/>
    <property type="project" value="InterPro"/>
</dbReference>
<keyword evidence="11" id="KW-0687">Ribonucleoprotein</keyword>
<dbReference type="PANTHER" id="PTHR11006:SF53">
    <property type="entry name" value="PROTEIN ARGININE N-METHYLTRANSFERASE 3"/>
    <property type="match status" value="1"/>
</dbReference>
<evidence type="ECO:0000256" key="6">
    <source>
        <dbReference type="ARBA" id="ARBA00022552"/>
    </source>
</evidence>
<feature type="compositionally biased region" description="Basic and acidic residues" evidence="14">
    <location>
        <begin position="294"/>
        <end position="306"/>
    </location>
</feature>
<gene>
    <name evidence="16" type="ORF">L249_5855</name>
</gene>
<evidence type="ECO:0000256" key="4">
    <source>
        <dbReference type="ARBA" id="ARBA00015437"/>
    </source>
</evidence>
<dbReference type="FunFam" id="2.70.160.11:FF:000001">
    <property type="entry name" value="Blast:Protein arginine N-methyltransferase 1"/>
    <property type="match status" value="1"/>
</dbReference>
<evidence type="ECO:0000313" key="16">
    <source>
        <dbReference type="EMBL" id="RCI07888.1"/>
    </source>
</evidence>
<dbReference type="PROSITE" id="PS51678">
    <property type="entry name" value="SAM_MT_PRMT"/>
    <property type="match status" value="1"/>
</dbReference>
<dbReference type="GO" id="GO:0030684">
    <property type="term" value="C:preribosome"/>
    <property type="evidence" value="ECO:0007669"/>
    <property type="project" value="UniProtKB-ARBA"/>
</dbReference>
<dbReference type="GO" id="GO:0032259">
    <property type="term" value="P:methylation"/>
    <property type="evidence" value="ECO:0007669"/>
    <property type="project" value="UniProtKB-KW"/>
</dbReference>
<evidence type="ECO:0000256" key="11">
    <source>
        <dbReference type="ARBA" id="ARBA00023274"/>
    </source>
</evidence>
<keyword evidence="17" id="KW-1185">Reference proteome</keyword>
<dbReference type="GO" id="GO:0042273">
    <property type="term" value="P:ribosomal large subunit biogenesis"/>
    <property type="evidence" value="ECO:0007669"/>
    <property type="project" value="UniProtKB-ARBA"/>
</dbReference>
<evidence type="ECO:0000256" key="13">
    <source>
        <dbReference type="PROSITE-ProRule" id="PRU01015"/>
    </source>
</evidence>
<dbReference type="PANTHER" id="PTHR11006">
    <property type="entry name" value="PROTEIN ARGININE N-METHYLTRANSFERASE"/>
    <property type="match status" value="1"/>
</dbReference>
<dbReference type="GO" id="GO:0005730">
    <property type="term" value="C:nucleolus"/>
    <property type="evidence" value="ECO:0007669"/>
    <property type="project" value="UniProtKB-SubCell"/>
</dbReference>
<feature type="compositionally biased region" description="Basic and acidic residues" evidence="14">
    <location>
        <begin position="243"/>
        <end position="262"/>
    </location>
</feature>
<comment type="caution">
    <text evidence="16">The sequence shown here is derived from an EMBL/GenBank/DDBJ whole genome shotgun (WGS) entry which is preliminary data.</text>
</comment>
<comment type="subcellular location">
    <subcellularLocation>
        <location evidence="1">Nucleus</location>
        <location evidence="1">Nucleolus</location>
    </subcellularLocation>
</comment>
<dbReference type="AlphaFoldDB" id="A0A367L0D1"/>